<keyword evidence="1" id="KW-0812">Transmembrane</keyword>
<keyword evidence="1" id="KW-1133">Transmembrane helix</keyword>
<feature type="transmembrane region" description="Helical" evidence="1">
    <location>
        <begin position="99"/>
        <end position="120"/>
    </location>
</feature>
<comment type="caution">
    <text evidence="2">The sequence shown here is derived from an EMBL/GenBank/DDBJ whole genome shotgun (WGS) entry which is preliminary data.</text>
</comment>
<dbReference type="RefSeq" id="WP_075784231.1">
    <property type="nucleotide sequence ID" value="NZ_JAESIL010000017.1"/>
</dbReference>
<protein>
    <submittedName>
        <fullName evidence="2">Uncharacterized protein</fullName>
    </submittedName>
</protein>
<feature type="transmembrane region" description="Helical" evidence="1">
    <location>
        <begin position="126"/>
        <end position="144"/>
    </location>
</feature>
<organism evidence="2 3">
    <name type="scientific">Rhodovulum visakhapatnamense</name>
    <dbReference type="NCBI Taxonomy" id="364297"/>
    <lineage>
        <taxon>Bacteria</taxon>
        <taxon>Pseudomonadati</taxon>
        <taxon>Pseudomonadota</taxon>
        <taxon>Alphaproteobacteria</taxon>
        <taxon>Rhodobacterales</taxon>
        <taxon>Paracoccaceae</taxon>
        <taxon>Rhodovulum</taxon>
    </lineage>
</organism>
<keyword evidence="3" id="KW-1185">Reference proteome</keyword>
<proteinExistence type="predicted"/>
<evidence type="ECO:0000256" key="1">
    <source>
        <dbReference type="SAM" id="Phobius"/>
    </source>
</evidence>
<accession>A0ABS1RDH3</accession>
<dbReference type="EMBL" id="JAESIL010000017">
    <property type="protein sequence ID" value="MBL3577697.1"/>
    <property type="molecule type" value="Genomic_DNA"/>
</dbReference>
<sequence>MTDADHLHRQIYGPPESESLRKHGGQQRLMGAVFIGIGLAFIIGGLASTADVMAPELYGDRITRWPAEAWGAVVAVSAALYRLGIAINGRWRWSPAIRTAGAAAQVSITLAIIVGCWGTLFGLPWALAAAPLCAAWAWCFWLALGDLSRAVWGYDDD</sequence>
<keyword evidence="1" id="KW-0472">Membrane</keyword>
<feature type="transmembrane region" description="Helical" evidence="1">
    <location>
        <begin position="29"/>
        <end position="49"/>
    </location>
</feature>
<feature type="transmembrane region" description="Helical" evidence="1">
    <location>
        <begin position="69"/>
        <end position="87"/>
    </location>
</feature>
<evidence type="ECO:0000313" key="3">
    <source>
        <dbReference type="Proteomes" id="UP000635853"/>
    </source>
</evidence>
<reference evidence="3" key="1">
    <citation type="submission" date="2021-01" db="EMBL/GenBank/DDBJ databases">
        <title>Draft genomes of Rhodovulum sulfidophilum.</title>
        <authorList>
            <person name="Guzman M.S."/>
        </authorList>
    </citation>
    <scope>NUCLEOTIDE SEQUENCE [LARGE SCALE GENOMIC DNA]</scope>
    <source>
        <strain evidence="3">AB19</strain>
    </source>
</reference>
<dbReference type="Proteomes" id="UP000635853">
    <property type="component" value="Unassembled WGS sequence"/>
</dbReference>
<evidence type="ECO:0000313" key="2">
    <source>
        <dbReference type="EMBL" id="MBL3577697.1"/>
    </source>
</evidence>
<name>A0ABS1RDH3_9RHOB</name>
<gene>
    <name evidence="2" type="ORF">JMJ92_05930</name>
</gene>